<comment type="caution">
    <text evidence="1">The sequence shown here is derived from an EMBL/GenBank/DDBJ whole genome shotgun (WGS) entry which is preliminary data.</text>
</comment>
<organism evidence="1 2">
    <name type="scientific">Pristionchus mayeri</name>
    <dbReference type="NCBI Taxonomy" id="1317129"/>
    <lineage>
        <taxon>Eukaryota</taxon>
        <taxon>Metazoa</taxon>
        <taxon>Ecdysozoa</taxon>
        <taxon>Nematoda</taxon>
        <taxon>Chromadorea</taxon>
        <taxon>Rhabditida</taxon>
        <taxon>Rhabditina</taxon>
        <taxon>Diplogasteromorpha</taxon>
        <taxon>Diplogasteroidea</taxon>
        <taxon>Neodiplogasteridae</taxon>
        <taxon>Pristionchus</taxon>
    </lineage>
</organism>
<accession>A0AAN5CZ45</accession>
<dbReference type="AlphaFoldDB" id="A0AAN5CZ45"/>
<evidence type="ECO:0000313" key="2">
    <source>
        <dbReference type="Proteomes" id="UP001328107"/>
    </source>
</evidence>
<keyword evidence="2" id="KW-1185">Reference proteome</keyword>
<proteinExistence type="predicted"/>
<dbReference type="Proteomes" id="UP001328107">
    <property type="component" value="Unassembled WGS sequence"/>
</dbReference>
<gene>
    <name evidence="1" type="ORF">PMAYCL1PPCAC_23976</name>
</gene>
<dbReference type="EMBL" id="BTRK01000005">
    <property type="protein sequence ID" value="GMR53781.1"/>
    <property type="molecule type" value="Genomic_DNA"/>
</dbReference>
<sequence>RELMGKHTCERLFIAVLGLTENEFARIVQCIVDDEPLVANRKGCVGLPSDNTCRAIARIAIDTKLYGQYNPMSESILLPRGVSKSFYVRSNARFSTLDEDRHLAKYVGLTVRRRGGGHFHEV</sequence>
<feature type="non-terminal residue" evidence="1">
    <location>
        <position position="1"/>
    </location>
</feature>
<name>A0AAN5CZ45_9BILA</name>
<evidence type="ECO:0000313" key="1">
    <source>
        <dbReference type="EMBL" id="GMR53781.1"/>
    </source>
</evidence>
<protein>
    <submittedName>
        <fullName evidence="1">Uncharacterized protein</fullName>
    </submittedName>
</protein>
<reference evidence="2" key="1">
    <citation type="submission" date="2022-10" db="EMBL/GenBank/DDBJ databases">
        <title>Genome assembly of Pristionchus species.</title>
        <authorList>
            <person name="Yoshida K."/>
            <person name="Sommer R.J."/>
        </authorList>
    </citation>
    <scope>NUCLEOTIDE SEQUENCE [LARGE SCALE GENOMIC DNA]</scope>
    <source>
        <strain evidence="2">RS5460</strain>
    </source>
</reference>